<dbReference type="HOGENOM" id="CLU_040082_6_2_1"/>
<dbReference type="InParanoid" id="A0A0D0D2S3"/>
<keyword evidence="2" id="KW-1185">Reference proteome</keyword>
<evidence type="ECO:0000313" key="2">
    <source>
        <dbReference type="Proteomes" id="UP000054538"/>
    </source>
</evidence>
<sequence length="61" mass="7109">MSVIGLTIRHVGECFQTLNNTISQYFQKILVSLSSQPLYTRYVQLPTVEFVSQKIRNNYKL</sequence>
<proteinExistence type="predicted"/>
<reference evidence="1 2" key="1">
    <citation type="submission" date="2014-04" db="EMBL/GenBank/DDBJ databases">
        <authorList>
            <consortium name="DOE Joint Genome Institute"/>
            <person name="Kuo A."/>
            <person name="Kohler A."/>
            <person name="Jargeat P."/>
            <person name="Nagy L.G."/>
            <person name="Floudas D."/>
            <person name="Copeland A."/>
            <person name="Barry K.W."/>
            <person name="Cichocki N."/>
            <person name="Veneault-Fourrey C."/>
            <person name="LaButti K."/>
            <person name="Lindquist E.A."/>
            <person name="Lipzen A."/>
            <person name="Lundell T."/>
            <person name="Morin E."/>
            <person name="Murat C."/>
            <person name="Sun H."/>
            <person name="Tunlid A."/>
            <person name="Henrissat B."/>
            <person name="Grigoriev I.V."/>
            <person name="Hibbett D.S."/>
            <person name="Martin F."/>
            <person name="Nordberg H.P."/>
            <person name="Cantor M.N."/>
            <person name="Hua S.X."/>
        </authorList>
    </citation>
    <scope>NUCLEOTIDE SEQUENCE [LARGE SCALE GENOMIC DNA]</scope>
    <source>
        <strain evidence="1 2">Ve08.2h10</strain>
    </source>
</reference>
<dbReference type="EMBL" id="KN829039">
    <property type="protein sequence ID" value="KIK74244.1"/>
    <property type="molecule type" value="Genomic_DNA"/>
</dbReference>
<accession>A0A0D0D2S3</accession>
<dbReference type="AlphaFoldDB" id="A0A0D0D2S3"/>
<dbReference type="OrthoDB" id="2642487at2759"/>
<gene>
    <name evidence="1" type="ORF">PAXRUDRAFT_176328</name>
</gene>
<name>A0A0D0D2S3_9AGAM</name>
<dbReference type="Proteomes" id="UP000054538">
    <property type="component" value="Unassembled WGS sequence"/>
</dbReference>
<reference evidence="2" key="2">
    <citation type="submission" date="2015-01" db="EMBL/GenBank/DDBJ databases">
        <title>Evolutionary Origins and Diversification of the Mycorrhizal Mutualists.</title>
        <authorList>
            <consortium name="DOE Joint Genome Institute"/>
            <consortium name="Mycorrhizal Genomics Consortium"/>
            <person name="Kohler A."/>
            <person name="Kuo A."/>
            <person name="Nagy L.G."/>
            <person name="Floudas D."/>
            <person name="Copeland A."/>
            <person name="Barry K.W."/>
            <person name="Cichocki N."/>
            <person name="Veneault-Fourrey C."/>
            <person name="LaButti K."/>
            <person name="Lindquist E.A."/>
            <person name="Lipzen A."/>
            <person name="Lundell T."/>
            <person name="Morin E."/>
            <person name="Murat C."/>
            <person name="Riley R."/>
            <person name="Ohm R."/>
            <person name="Sun H."/>
            <person name="Tunlid A."/>
            <person name="Henrissat B."/>
            <person name="Grigoriev I.V."/>
            <person name="Hibbett D.S."/>
            <person name="Martin F."/>
        </authorList>
    </citation>
    <scope>NUCLEOTIDE SEQUENCE [LARGE SCALE GENOMIC DNA]</scope>
    <source>
        <strain evidence="2">Ve08.2h10</strain>
    </source>
</reference>
<organism evidence="1 2">
    <name type="scientific">Paxillus rubicundulus Ve08.2h10</name>
    <dbReference type="NCBI Taxonomy" id="930991"/>
    <lineage>
        <taxon>Eukaryota</taxon>
        <taxon>Fungi</taxon>
        <taxon>Dikarya</taxon>
        <taxon>Basidiomycota</taxon>
        <taxon>Agaricomycotina</taxon>
        <taxon>Agaricomycetes</taxon>
        <taxon>Agaricomycetidae</taxon>
        <taxon>Boletales</taxon>
        <taxon>Paxilineae</taxon>
        <taxon>Paxillaceae</taxon>
        <taxon>Paxillus</taxon>
    </lineage>
</organism>
<protein>
    <submittedName>
        <fullName evidence="1">Uncharacterized protein</fullName>
    </submittedName>
</protein>
<evidence type="ECO:0000313" key="1">
    <source>
        <dbReference type="EMBL" id="KIK74244.1"/>
    </source>
</evidence>